<gene>
    <name evidence="1" type="ORF">LPB303_11075</name>
</gene>
<sequence length="173" mass="20280">MNFLKLKEARIKKKFDKNIKQVSEHRIVYQKEIKSVGILTTEIISSKIDLQAKIETVLGVRNVKIYSFKKKDKIKDTSFKYFTQKDINWSGVYIEPSFKSFLDEPFDLLIGYFKEANLYLENAVLQSNATFKAGFSEVNSKLYELEISENTEQVEAFLLELKKYLQILKKLKN</sequence>
<organism evidence="1 2">
    <name type="scientific">Polaribacter atrinae</name>
    <dbReference type="NCBI Taxonomy" id="1333662"/>
    <lineage>
        <taxon>Bacteria</taxon>
        <taxon>Pseudomonadati</taxon>
        <taxon>Bacteroidota</taxon>
        <taxon>Flavobacteriia</taxon>
        <taxon>Flavobacteriales</taxon>
        <taxon>Flavobacteriaceae</taxon>
    </lineage>
</organism>
<dbReference type="EMBL" id="LVWE01000040">
    <property type="protein sequence ID" value="OAD44696.1"/>
    <property type="molecule type" value="Genomic_DNA"/>
</dbReference>
<evidence type="ECO:0000313" key="1">
    <source>
        <dbReference type="EMBL" id="OAD44696.1"/>
    </source>
</evidence>
<dbReference type="STRING" id="1333662.LPB303_11075"/>
<keyword evidence="2" id="KW-1185">Reference proteome</keyword>
<proteinExistence type="predicted"/>
<name>A0A176TBB0_9FLAO</name>
<dbReference type="OrthoDB" id="1430532at2"/>
<protein>
    <submittedName>
        <fullName evidence="1">Uncharacterized protein</fullName>
    </submittedName>
</protein>
<dbReference type="Proteomes" id="UP000076923">
    <property type="component" value="Unassembled WGS sequence"/>
</dbReference>
<evidence type="ECO:0000313" key="2">
    <source>
        <dbReference type="Proteomes" id="UP000076923"/>
    </source>
</evidence>
<dbReference type="Pfam" id="PF21857">
    <property type="entry name" value="DUF6913"/>
    <property type="match status" value="1"/>
</dbReference>
<dbReference type="AlphaFoldDB" id="A0A176TBB0"/>
<dbReference type="InterPro" id="IPR054207">
    <property type="entry name" value="DUF6913"/>
</dbReference>
<comment type="caution">
    <text evidence="1">The sequence shown here is derived from an EMBL/GenBank/DDBJ whole genome shotgun (WGS) entry which is preliminary data.</text>
</comment>
<dbReference type="RefSeq" id="WP_068450147.1">
    <property type="nucleotide sequence ID" value="NZ_CANKUV010000011.1"/>
</dbReference>
<accession>A0A176TBB0</accession>
<reference evidence="1 2" key="1">
    <citation type="submission" date="2016-02" db="EMBL/GenBank/DDBJ databases">
        <title>Draft genome sequence of Polaribacter atrinae KACC17473.</title>
        <authorList>
            <person name="Shin S.-K."/>
            <person name="Yi H."/>
        </authorList>
    </citation>
    <scope>NUCLEOTIDE SEQUENCE [LARGE SCALE GENOMIC DNA]</scope>
    <source>
        <strain evidence="1 2">KACC 17473</strain>
    </source>
</reference>